<reference evidence="1" key="1">
    <citation type="submission" date="2020-08" db="EMBL/GenBank/DDBJ databases">
        <title>Multicomponent nature underlies the extraordinary mechanical properties of spider dragline silk.</title>
        <authorList>
            <person name="Kono N."/>
            <person name="Nakamura H."/>
            <person name="Mori M."/>
            <person name="Yoshida Y."/>
            <person name="Ohtoshi R."/>
            <person name="Malay A.D."/>
            <person name="Moran D.A.P."/>
            <person name="Tomita M."/>
            <person name="Numata K."/>
            <person name="Arakawa K."/>
        </authorList>
    </citation>
    <scope>NUCLEOTIDE SEQUENCE</scope>
</reference>
<accession>A0A8X6K154</accession>
<keyword evidence="2" id="KW-1185">Reference proteome</keyword>
<gene>
    <name evidence="1" type="ORF">NPIL_689101</name>
</gene>
<evidence type="ECO:0000313" key="2">
    <source>
        <dbReference type="Proteomes" id="UP000887013"/>
    </source>
</evidence>
<comment type="caution">
    <text evidence="1">The sequence shown here is derived from an EMBL/GenBank/DDBJ whole genome shotgun (WGS) entry which is preliminary data.</text>
</comment>
<evidence type="ECO:0000313" key="1">
    <source>
        <dbReference type="EMBL" id="GFS53765.1"/>
    </source>
</evidence>
<organism evidence="1 2">
    <name type="scientific">Nephila pilipes</name>
    <name type="common">Giant wood spider</name>
    <name type="synonym">Nephila maculata</name>
    <dbReference type="NCBI Taxonomy" id="299642"/>
    <lineage>
        <taxon>Eukaryota</taxon>
        <taxon>Metazoa</taxon>
        <taxon>Ecdysozoa</taxon>
        <taxon>Arthropoda</taxon>
        <taxon>Chelicerata</taxon>
        <taxon>Arachnida</taxon>
        <taxon>Araneae</taxon>
        <taxon>Araneomorphae</taxon>
        <taxon>Entelegynae</taxon>
        <taxon>Araneoidea</taxon>
        <taxon>Nephilidae</taxon>
        <taxon>Nephila</taxon>
    </lineage>
</organism>
<name>A0A8X6K154_NEPPI</name>
<dbReference type="EMBL" id="BMAW01046125">
    <property type="protein sequence ID" value="GFS53765.1"/>
    <property type="molecule type" value="Genomic_DNA"/>
</dbReference>
<proteinExistence type="predicted"/>
<dbReference type="Proteomes" id="UP000887013">
    <property type="component" value="Unassembled WGS sequence"/>
</dbReference>
<protein>
    <submittedName>
        <fullName evidence="1">Uncharacterized protein</fullName>
    </submittedName>
</protein>
<sequence>MTSAGNGDQSVNKKDFVRERFESLLKRRGTKGSSAALTREKLVTLIAELKNAKTAQKKVPHEKHGCIRHGGRDRMVKVLNRRYKNITQDDIKALHSSIKITPYKAMFGCAPRVRLSTTPNPIEEFDVVEDEQQFKNALTALTACSESKMMLFLSKKHL</sequence>
<dbReference type="AlphaFoldDB" id="A0A8X6K154"/>